<evidence type="ECO:0000313" key="8">
    <source>
        <dbReference type="EMBL" id="KAE8731458.1"/>
    </source>
</evidence>
<gene>
    <name evidence="8" type="ORF">F3Y22_tig00002840pilonHSYRG01388</name>
</gene>
<dbReference type="InterPro" id="IPR044730">
    <property type="entry name" value="RNase_H-like_dom_plant"/>
</dbReference>
<dbReference type="GO" id="GO:0005385">
    <property type="term" value="F:zinc ion transmembrane transporter activity"/>
    <property type="evidence" value="ECO:0007669"/>
    <property type="project" value="TreeGrafter"/>
</dbReference>
<feature type="domain" description="RNase H type-1" evidence="7">
    <location>
        <begin position="326"/>
        <end position="407"/>
    </location>
</feature>
<dbReference type="Proteomes" id="UP000436088">
    <property type="component" value="Unassembled WGS sequence"/>
</dbReference>
<protein>
    <submittedName>
        <fullName evidence="8">Zinc transporter 1</fullName>
    </submittedName>
</protein>
<comment type="subcellular location">
    <subcellularLocation>
        <location evidence="1">Membrane</location>
        <topology evidence="1">Multi-pass membrane protein</topology>
    </subcellularLocation>
</comment>
<dbReference type="PANTHER" id="PTHR11040:SF181">
    <property type="entry name" value="ZINC TRANSPORTER 1"/>
    <property type="match status" value="1"/>
</dbReference>
<feature type="transmembrane region" description="Helical" evidence="6">
    <location>
        <begin position="148"/>
        <end position="171"/>
    </location>
</feature>
<evidence type="ECO:0000313" key="9">
    <source>
        <dbReference type="Proteomes" id="UP000436088"/>
    </source>
</evidence>
<evidence type="ECO:0000256" key="1">
    <source>
        <dbReference type="ARBA" id="ARBA00004141"/>
    </source>
</evidence>
<feature type="transmembrane region" description="Helical" evidence="6">
    <location>
        <begin position="116"/>
        <end position="136"/>
    </location>
</feature>
<evidence type="ECO:0000256" key="3">
    <source>
        <dbReference type="ARBA" id="ARBA00022989"/>
    </source>
</evidence>
<evidence type="ECO:0000256" key="2">
    <source>
        <dbReference type="ARBA" id="ARBA00022692"/>
    </source>
</evidence>
<proteinExistence type="predicted"/>
<sequence>MDTKGRLENLLFSRFACREVPYKSHDILDHKGYLTLRNAQCKVILSNCFIGLPECAHVRCISRVGGCEDLTCCLQAASHLFALLLLLLHPATVSCECNCDDDDVRQDKGEALRHKLGAIAVILVVGAIGVSLPLLGSRIPALSPQNDLFFMIKAFAAGVILATGSWGKFAFSGFIAMMSAIETLTIDALSMGHYKRQHSSNHKQVDPGDEEHAGHVHVHTQSTHGHAHGSADSPSDQDLLVSRLSCQRIISQVLEVGIVVHSVLIRISLGASQSADIIGPLVAALSFHRFFEGMELGGCISQAKDKGVNEPMLRNTDLSPHAPDIGQIEAYAIYAGIRMAVSLALTAVLIESDSLNAVIQLQRYESDCSVVSLVLVEGRRLMADHPQLSVCYGRRSANTTADALAKWSSTMSMSVTFTSDYPSSIRDIVVSEAY</sequence>
<feature type="region of interest" description="Disordered" evidence="5">
    <location>
        <begin position="198"/>
        <end position="234"/>
    </location>
</feature>
<reference evidence="8" key="1">
    <citation type="submission" date="2019-09" db="EMBL/GenBank/DDBJ databases">
        <title>Draft genome information of white flower Hibiscus syriacus.</title>
        <authorList>
            <person name="Kim Y.-M."/>
        </authorList>
    </citation>
    <scope>NUCLEOTIDE SEQUENCE [LARGE SCALE GENOMIC DNA]</scope>
    <source>
        <strain evidence="8">YM2019G1</strain>
    </source>
</reference>
<dbReference type="PANTHER" id="PTHR11040">
    <property type="entry name" value="ZINC/IRON TRANSPORTER"/>
    <property type="match status" value="1"/>
</dbReference>
<feature type="compositionally biased region" description="Basic and acidic residues" evidence="5">
    <location>
        <begin position="203"/>
        <end position="214"/>
    </location>
</feature>
<evidence type="ECO:0000256" key="4">
    <source>
        <dbReference type="ARBA" id="ARBA00023136"/>
    </source>
</evidence>
<dbReference type="CDD" id="cd06222">
    <property type="entry name" value="RNase_H_like"/>
    <property type="match status" value="1"/>
</dbReference>
<dbReference type="AlphaFoldDB" id="A0A6A3CVX6"/>
<evidence type="ECO:0000256" key="5">
    <source>
        <dbReference type="SAM" id="MobiDB-lite"/>
    </source>
</evidence>
<dbReference type="Pfam" id="PF02535">
    <property type="entry name" value="Zip"/>
    <property type="match status" value="1"/>
</dbReference>
<dbReference type="Pfam" id="PF13456">
    <property type="entry name" value="RVT_3"/>
    <property type="match status" value="1"/>
</dbReference>
<dbReference type="GO" id="GO:0003676">
    <property type="term" value="F:nucleic acid binding"/>
    <property type="evidence" value="ECO:0007669"/>
    <property type="project" value="InterPro"/>
</dbReference>
<dbReference type="GO" id="GO:0004523">
    <property type="term" value="F:RNA-DNA hybrid ribonuclease activity"/>
    <property type="evidence" value="ECO:0007669"/>
    <property type="project" value="InterPro"/>
</dbReference>
<evidence type="ECO:0000259" key="7">
    <source>
        <dbReference type="Pfam" id="PF13456"/>
    </source>
</evidence>
<accession>A0A6A3CVX6</accession>
<comment type="caution">
    <text evidence="8">The sequence shown here is derived from an EMBL/GenBank/DDBJ whole genome shotgun (WGS) entry which is preliminary data.</text>
</comment>
<dbReference type="InterPro" id="IPR002156">
    <property type="entry name" value="RNaseH_domain"/>
</dbReference>
<keyword evidence="2 6" id="KW-0812">Transmembrane</keyword>
<keyword evidence="4 6" id="KW-0472">Membrane</keyword>
<evidence type="ECO:0000256" key="6">
    <source>
        <dbReference type="SAM" id="Phobius"/>
    </source>
</evidence>
<dbReference type="GO" id="GO:0005886">
    <property type="term" value="C:plasma membrane"/>
    <property type="evidence" value="ECO:0007669"/>
    <property type="project" value="TreeGrafter"/>
</dbReference>
<keyword evidence="3 6" id="KW-1133">Transmembrane helix</keyword>
<name>A0A6A3CVX6_HIBSY</name>
<dbReference type="InterPro" id="IPR003689">
    <property type="entry name" value="ZIP"/>
</dbReference>
<organism evidence="8 9">
    <name type="scientific">Hibiscus syriacus</name>
    <name type="common">Rose of Sharon</name>
    <dbReference type="NCBI Taxonomy" id="106335"/>
    <lineage>
        <taxon>Eukaryota</taxon>
        <taxon>Viridiplantae</taxon>
        <taxon>Streptophyta</taxon>
        <taxon>Embryophyta</taxon>
        <taxon>Tracheophyta</taxon>
        <taxon>Spermatophyta</taxon>
        <taxon>Magnoliopsida</taxon>
        <taxon>eudicotyledons</taxon>
        <taxon>Gunneridae</taxon>
        <taxon>Pentapetalae</taxon>
        <taxon>rosids</taxon>
        <taxon>malvids</taxon>
        <taxon>Malvales</taxon>
        <taxon>Malvaceae</taxon>
        <taxon>Malvoideae</taxon>
        <taxon>Hibiscus</taxon>
    </lineage>
</organism>
<keyword evidence="9" id="KW-1185">Reference proteome</keyword>
<dbReference type="EMBL" id="VEPZ02000196">
    <property type="protein sequence ID" value="KAE8731458.1"/>
    <property type="molecule type" value="Genomic_DNA"/>
</dbReference>